<dbReference type="PROSITE" id="PS51717">
    <property type="entry name" value="G_VLIG"/>
    <property type="match status" value="1"/>
</dbReference>
<dbReference type="InterPro" id="IPR058641">
    <property type="entry name" value="GVIN1_dom"/>
</dbReference>
<dbReference type="Pfam" id="PF25496">
    <property type="entry name" value="URGCP"/>
    <property type="match status" value="1"/>
</dbReference>
<dbReference type="GO" id="GO:0005525">
    <property type="term" value="F:GTP binding"/>
    <property type="evidence" value="ECO:0007669"/>
    <property type="project" value="InterPro"/>
</dbReference>
<proteinExistence type="inferred from homology"/>
<dbReference type="GeneTree" id="ENSGT00940000154390"/>
<dbReference type="Pfam" id="PF25683">
    <property type="entry name" value="URGCP_GTPase"/>
    <property type="match status" value="1"/>
</dbReference>
<dbReference type="InterPro" id="IPR057365">
    <property type="entry name" value="URGCP"/>
</dbReference>
<dbReference type="Proteomes" id="UP000007267">
    <property type="component" value="Unassembled WGS sequence"/>
</dbReference>
<dbReference type="InterPro" id="IPR030383">
    <property type="entry name" value="G_VLIG_dom"/>
</dbReference>
<dbReference type="Pfam" id="PF25974">
    <property type="entry name" value="URGCP_9th"/>
    <property type="match status" value="1"/>
</dbReference>
<dbReference type="InterPro" id="IPR027417">
    <property type="entry name" value="P-loop_NTPase"/>
</dbReference>
<accession>K7G263</accession>
<reference evidence="4" key="1">
    <citation type="submission" date="2011-10" db="EMBL/GenBank/DDBJ databases">
        <authorList>
            <consortium name="Soft-shell Turtle Genome Consortium"/>
        </authorList>
    </citation>
    <scope>NUCLEOTIDE SEQUENCE [LARGE SCALE GENOMIC DNA]</scope>
    <source>
        <strain evidence="4">Daiwa-1</strain>
    </source>
</reference>
<dbReference type="Gene3D" id="3.40.50.300">
    <property type="entry name" value="P-loop containing nucleotide triphosphate hydrolases"/>
    <property type="match status" value="1"/>
</dbReference>
<sequence>DVLSRLNLEQHRHRKIRLRDVLEICPESIKPRVPEALGDLPWHFLRKLMALNGTARNTSLGHEAPAEEKGDEEELWIDDNFCINDAEMKVSLHPLDVLCAVLLCSDSFLQQEILSRMSMCQFALPLLLPALDSPRCTLLLWAMRDIVRRWRPHSLAQSRGFREESLVLTPMPTVSFVRLGSCSFSKSQLLNEVLSPAQQHHDLFVHRDMESGNVRREIADGLVEIAWYFPAGWENSDLFPEPVAITNLRGDRFSFLTQISSAVFIITESISERGYALLSSLKESTAKYYFILNCKMAPVLKLSKSQLLVKNNSINNAGFVKKIQSTMRNIVNSSPRTVSLEAMAVMTRELGMQVDEDSQECQHARKRAEEITAEIRDVAKYKRENLRLQRDPWRNLGKVEKELCRMQRQGDKATEDYKSELKRKWLEIRRQQYECDLTGGLIKFIMEIGELSPMEKHYFLKWMKFSLDNTARESLSKMRAEYKKKCETPGADRKQLEELDQLISESSLGVEHFMRELGQFYEAENAIAKEDKMAESQRQFIHIPGIVAELMLEGFPVELIDGDASNIPLQWVTDVLTQLHAKLGERSRMLVVTVLGVQSTGKSTLLNTMFGLQLAVSSGRCTRGAFMTLIKVTEAVQKLSGCDFILVIDTEGLKAPELTALEDSYQHDNELATVVIGLSDITIVNMAMENATEMKDVLQIAVHAFLRMEKLGQKPNCQFVHQNVSDVSAHEQNMRDRKHLLEQLNEMTRAAASRAITFSDIMQYDPEKHNWYIPGLWHGVPPMAPVNAGYSESVCELKKYLFEFIENLSQNRTAKSIPDFIEWLKSLWNSVKHENFIFSFRNSLVAEAYNLLAMKYSEWEWGFRKQMHLWISEKETFIQNQLPDKLEGDLLDTLKIEAQKKLQQEEQQLLDHLEQYFKGEAANLNLIEKYKEDFKRSASSLKKELEGVSISKCEEAIRIRRGQHKIGTILSTYKQTIEGKVDRLVAECRNRKQKLDDKKLKTEFEKMWKETLSELKLSRLQRRQVVQDLDFQLRKDLENRGQKLQEVVSLLNYRMESFRIRKDQNWYSKILAYFTKDCYSEIEALAVSLMKKCKKYIEEKVKSKTDYHETYCGELLRMLNERLRQEDVQKLLTTPHFEVYLKLHILGEAAHSFQKMHEDFIQENDPQQCLEKLKPQYFKTFKALYWEKDGSQTLARDFCDQCLKPALVEHVNKILGVQIVDDVVSSEQSITYSSRGFFQFNLLKELLEKENFDSYVDYIITYEEFVKTWIRTQLLKHYSKTAALGDMEKKILSSMIDKVRKALQSSSATKNTTISDFLDSVCKELQKDLVISRDNLVGIRFLNVNSSKQFSDFIPNFLPDLKKQILAELKSTDIESKLSHLSVKPEAEMFKRVFGCGKQCPFCKVPCEAGAPGHKEHFASVHRPQGLGQYRSSRTEKLAYDMCSSDVVGNGTFQNSDTEGKRHPYKEYRDYYPDWNIQPDPSIEASSYWKFVFHKFNHQFAEEYEDWGTITKKQALESIKQV</sequence>
<evidence type="ECO:0000313" key="3">
    <source>
        <dbReference type="Ensembl" id="ENSPSIP00000014374.1"/>
    </source>
</evidence>
<organism evidence="3 4">
    <name type="scientific">Pelodiscus sinensis</name>
    <name type="common">Chinese softshell turtle</name>
    <name type="synonym">Trionyx sinensis</name>
    <dbReference type="NCBI Taxonomy" id="13735"/>
    <lineage>
        <taxon>Eukaryota</taxon>
        <taxon>Metazoa</taxon>
        <taxon>Chordata</taxon>
        <taxon>Craniata</taxon>
        <taxon>Vertebrata</taxon>
        <taxon>Euteleostomi</taxon>
        <taxon>Archelosauria</taxon>
        <taxon>Testudinata</taxon>
        <taxon>Testudines</taxon>
        <taxon>Cryptodira</taxon>
        <taxon>Trionychia</taxon>
        <taxon>Trionychidae</taxon>
        <taxon>Pelodiscus</taxon>
    </lineage>
</organism>
<dbReference type="EMBL" id="AGCU01003562">
    <property type="status" value="NOT_ANNOTATED_CDS"/>
    <property type="molecule type" value="Genomic_DNA"/>
</dbReference>
<dbReference type="PANTHER" id="PTHR14819">
    <property type="entry name" value="GTP-BINDING"/>
    <property type="match status" value="1"/>
</dbReference>
<reference evidence="3" key="3">
    <citation type="submission" date="2025-08" db="UniProtKB">
        <authorList>
            <consortium name="Ensembl"/>
        </authorList>
    </citation>
    <scope>IDENTIFICATION</scope>
</reference>
<dbReference type="HOGENOM" id="CLU_002276_3_0_1"/>
<dbReference type="eggNOG" id="ENOG502QSGY">
    <property type="taxonomic scope" value="Eukaryota"/>
</dbReference>
<dbReference type="OMA" id="KTWIQRR"/>
<dbReference type="InterPro" id="IPR052986">
    <property type="entry name" value="VLIG_GTPase"/>
</dbReference>
<keyword evidence="4" id="KW-1185">Reference proteome</keyword>
<name>K7G263_PELSI</name>
<evidence type="ECO:0000256" key="1">
    <source>
        <dbReference type="ARBA" id="ARBA00006828"/>
    </source>
</evidence>
<evidence type="ECO:0000313" key="4">
    <source>
        <dbReference type="Proteomes" id="UP000007267"/>
    </source>
</evidence>
<reference evidence="3" key="4">
    <citation type="submission" date="2025-09" db="UniProtKB">
        <authorList>
            <consortium name="Ensembl"/>
        </authorList>
    </citation>
    <scope>IDENTIFICATION</scope>
</reference>
<dbReference type="Ensembl" id="ENSPSIT00000014442.1">
    <property type="protein sequence ID" value="ENSPSIP00000014374.1"/>
    <property type="gene ID" value="ENSPSIG00000012887.1"/>
</dbReference>
<feature type="domain" description="VLIG-type G" evidence="2">
    <location>
        <begin position="586"/>
        <end position="825"/>
    </location>
</feature>
<dbReference type="PANTHER" id="PTHR14819:SF9">
    <property type="entry name" value="UP-REGULATOR OF CELL PROLIFERATION-LIKE"/>
    <property type="match status" value="1"/>
</dbReference>
<evidence type="ECO:0000259" key="2">
    <source>
        <dbReference type="PROSITE" id="PS51717"/>
    </source>
</evidence>
<protein>
    <recommendedName>
        <fullName evidence="2">VLIG-type G domain-containing protein</fullName>
    </recommendedName>
</protein>
<dbReference type="SUPFAM" id="SSF52540">
    <property type="entry name" value="P-loop containing nucleoside triphosphate hydrolases"/>
    <property type="match status" value="1"/>
</dbReference>
<reference evidence="4" key="2">
    <citation type="journal article" date="2013" name="Nat. Genet.">
        <title>The draft genomes of soft-shell turtle and green sea turtle yield insights into the development and evolution of the turtle-specific body plan.</title>
        <authorList>
            <person name="Wang Z."/>
            <person name="Pascual-Anaya J."/>
            <person name="Zadissa A."/>
            <person name="Li W."/>
            <person name="Niimura Y."/>
            <person name="Huang Z."/>
            <person name="Li C."/>
            <person name="White S."/>
            <person name="Xiong Z."/>
            <person name="Fang D."/>
            <person name="Wang B."/>
            <person name="Ming Y."/>
            <person name="Chen Y."/>
            <person name="Zheng Y."/>
            <person name="Kuraku S."/>
            <person name="Pignatelli M."/>
            <person name="Herrero J."/>
            <person name="Beal K."/>
            <person name="Nozawa M."/>
            <person name="Li Q."/>
            <person name="Wang J."/>
            <person name="Zhang H."/>
            <person name="Yu L."/>
            <person name="Shigenobu S."/>
            <person name="Wang J."/>
            <person name="Liu J."/>
            <person name="Flicek P."/>
            <person name="Searle S."/>
            <person name="Wang J."/>
            <person name="Kuratani S."/>
            <person name="Yin Y."/>
            <person name="Aken B."/>
            <person name="Zhang G."/>
            <person name="Irie N."/>
        </authorList>
    </citation>
    <scope>NUCLEOTIDE SEQUENCE [LARGE SCALE GENOMIC DNA]</scope>
    <source>
        <strain evidence="4">Daiwa-1</strain>
    </source>
</reference>
<comment type="similarity">
    <text evidence="1">Belongs to the TRAFAC class dynamin-like GTPase superfamily. Very large inducible GTPase (VLIG) family.</text>
</comment>